<evidence type="ECO:0000313" key="2">
    <source>
        <dbReference type="EMBL" id="GAO97505.1"/>
    </source>
</evidence>
<keyword evidence="1" id="KW-0472">Membrane</keyword>
<dbReference type="AlphaFoldDB" id="A0A0K8MAI1"/>
<comment type="caution">
    <text evidence="2">The sequence shown here is derived from an EMBL/GenBank/DDBJ whole genome shotgun (WGS) entry which is preliminary data.</text>
</comment>
<sequence>MSIFLKIFVKERKHLIKIYTILLFTFFVESYAYGVLLTTDYYLGYASSIIEDIIPEEEVEISLEDNILNIRIHGDELDTQTEQRLKSRLEKRQYFQSITLKYTDHQTTDKSLKAAHAVLNNATDTTEVLPSGVIYNSPVADPKWPKFSVGYQRQLKDIYGKNIFSLSFGENLALLRHKGKNMTYEIGIQAGLFGLMDITKSPTTLINSDYFVGLGLSFVHNKSWQNLLQLSHLSSHLGDELLLNKTAPQRINLSYEALKWLTAYKIDTFRPYIGVGYLVHRDPSNIKPFTLEAGCDYLSKNRFIFQTARYVFGVHTHYWETNNFKPSINVRTGIQFENQVWQGRNLQFLVDYSHGKSRHGQFYAKNEHYIGLLVALAN</sequence>
<organism evidence="2 3">
    <name type="scientific">Caedimonas varicaedens</name>
    <dbReference type="NCBI Taxonomy" id="1629334"/>
    <lineage>
        <taxon>Bacteria</taxon>
        <taxon>Pseudomonadati</taxon>
        <taxon>Pseudomonadota</taxon>
        <taxon>Alphaproteobacteria</taxon>
        <taxon>Holosporales</taxon>
        <taxon>Caedimonadaceae</taxon>
        <taxon>Caedimonas</taxon>
    </lineage>
</organism>
<evidence type="ECO:0000313" key="3">
    <source>
        <dbReference type="Proteomes" id="UP000036771"/>
    </source>
</evidence>
<accession>A0A0K8MAI1</accession>
<evidence type="ECO:0000256" key="1">
    <source>
        <dbReference type="SAM" id="Phobius"/>
    </source>
</evidence>
<feature type="transmembrane region" description="Helical" evidence="1">
    <location>
        <begin position="21"/>
        <end position="43"/>
    </location>
</feature>
<dbReference type="Proteomes" id="UP000036771">
    <property type="component" value="Unassembled WGS sequence"/>
</dbReference>
<keyword evidence="1" id="KW-0812">Transmembrane</keyword>
<dbReference type="OrthoDB" id="238106at2"/>
<dbReference type="Pfam" id="PF06727">
    <property type="entry name" value="DUF1207"/>
    <property type="match status" value="1"/>
</dbReference>
<gene>
    <name evidence="2" type="ORF">Cva_00139</name>
</gene>
<proteinExistence type="predicted"/>
<dbReference type="STRING" id="1629334.Cva_00139"/>
<keyword evidence="3" id="KW-1185">Reference proteome</keyword>
<name>A0A0K8MAI1_9PROT</name>
<reference evidence="2 3" key="1">
    <citation type="submission" date="2015-03" db="EMBL/GenBank/DDBJ databases">
        <title>Caedibacter varicaedens, whole genome shotgun sequence.</title>
        <authorList>
            <person name="Suzuki H."/>
            <person name="Dapper A.L."/>
            <person name="Gibson A.K."/>
            <person name="Jackson C."/>
            <person name="Lee H."/>
            <person name="Pejaver V.R."/>
            <person name="Doak T."/>
            <person name="Lynch M."/>
        </authorList>
    </citation>
    <scope>NUCLEOTIDE SEQUENCE [LARGE SCALE GENOMIC DNA]</scope>
</reference>
<protein>
    <submittedName>
        <fullName evidence="2">Uncharacterized protein</fullName>
    </submittedName>
</protein>
<keyword evidence="1" id="KW-1133">Transmembrane helix</keyword>
<dbReference type="EMBL" id="BBVC01000007">
    <property type="protein sequence ID" value="GAO97505.1"/>
    <property type="molecule type" value="Genomic_DNA"/>
</dbReference>
<dbReference type="InterPro" id="IPR009599">
    <property type="entry name" value="DUF1207"/>
</dbReference>